<dbReference type="FunFam" id="3.40.50.1220:FF:000038">
    <property type="entry name" value="NAD-dependent protein deacetylase sirtuin-6 isoform X2"/>
    <property type="match status" value="1"/>
</dbReference>
<feature type="binding site" evidence="7">
    <location>
        <position position="166"/>
    </location>
    <ligand>
        <name>Zn(2+)</name>
        <dbReference type="ChEBI" id="CHEBI:29105"/>
    </ligand>
</feature>
<evidence type="ECO:0000259" key="9">
    <source>
        <dbReference type="PROSITE" id="PS50305"/>
    </source>
</evidence>
<evidence type="ECO:0000256" key="2">
    <source>
        <dbReference type="ARBA" id="ARBA00022679"/>
    </source>
</evidence>
<dbReference type="GO" id="GO:0046872">
    <property type="term" value="F:metal ion binding"/>
    <property type="evidence" value="ECO:0007669"/>
    <property type="project" value="UniProtKB-KW"/>
</dbReference>
<feature type="binding site" evidence="7">
    <location>
        <position position="144"/>
    </location>
    <ligand>
        <name>Zn(2+)</name>
        <dbReference type="ChEBI" id="CHEBI:29105"/>
    </ligand>
</feature>
<dbReference type="PANTHER" id="PTHR11085:SF12">
    <property type="entry name" value="NAD-DEPENDENT PROTEIN DEACYLASE SIRTUIN-6"/>
    <property type="match status" value="1"/>
</dbReference>
<dbReference type="EMBL" id="JARKHS020013352">
    <property type="protein sequence ID" value="KAK8776119.1"/>
    <property type="molecule type" value="Genomic_DNA"/>
</dbReference>
<dbReference type="Gene3D" id="3.40.50.1220">
    <property type="entry name" value="TPP-binding domain"/>
    <property type="match status" value="1"/>
</dbReference>
<feature type="compositionally biased region" description="Basic and acidic residues" evidence="8">
    <location>
        <begin position="282"/>
        <end position="299"/>
    </location>
</feature>
<evidence type="ECO:0000256" key="6">
    <source>
        <dbReference type="ARBA" id="ARBA00038170"/>
    </source>
</evidence>
<dbReference type="SUPFAM" id="SSF52467">
    <property type="entry name" value="DHS-like NAD/FAD-binding domain"/>
    <property type="match status" value="1"/>
</dbReference>
<feature type="region of interest" description="Disordered" evidence="8">
    <location>
        <begin position="279"/>
        <end position="342"/>
    </location>
</feature>
<keyword evidence="5" id="KW-0520">NAD</keyword>
<dbReference type="InterPro" id="IPR003000">
    <property type="entry name" value="Sirtuin"/>
</dbReference>
<name>A0AAQ4EMY6_AMBAM</name>
<dbReference type="PROSITE" id="PS50305">
    <property type="entry name" value="SIRTUIN"/>
    <property type="match status" value="1"/>
</dbReference>
<keyword evidence="11" id="KW-1185">Reference proteome</keyword>
<gene>
    <name evidence="10" type="ORF">V5799_030540</name>
</gene>
<protein>
    <recommendedName>
        <fullName evidence="1">protein acetyllysine N-acetyltransferase</fullName>
        <ecNumber evidence="1">2.3.1.286</ecNumber>
    </recommendedName>
</protein>
<evidence type="ECO:0000256" key="4">
    <source>
        <dbReference type="ARBA" id="ARBA00022833"/>
    </source>
</evidence>
<comment type="caution">
    <text evidence="10">The sequence shown here is derived from an EMBL/GenBank/DDBJ whole genome shotgun (WGS) entry which is preliminary data.</text>
</comment>
<reference evidence="10 11" key="1">
    <citation type="journal article" date="2023" name="Arcadia Sci">
        <title>De novo assembly of a long-read Amblyomma americanum tick genome.</title>
        <authorList>
            <person name="Chou S."/>
            <person name="Poskanzer K.E."/>
            <person name="Rollins M."/>
            <person name="Thuy-Boun P.S."/>
        </authorList>
    </citation>
    <scope>NUCLEOTIDE SEQUENCE [LARGE SCALE GENOMIC DNA]</scope>
    <source>
        <strain evidence="10">F_SG_1</strain>
        <tissue evidence="10">Salivary glands</tissue>
    </source>
</reference>
<proteinExistence type="inferred from homology"/>
<feature type="binding site" evidence="7">
    <location>
        <position position="176"/>
    </location>
    <ligand>
        <name>Zn(2+)</name>
        <dbReference type="ChEBI" id="CHEBI:29105"/>
    </ligand>
</feature>
<organism evidence="10 11">
    <name type="scientific">Amblyomma americanum</name>
    <name type="common">Lone star tick</name>
    <dbReference type="NCBI Taxonomy" id="6943"/>
    <lineage>
        <taxon>Eukaryota</taxon>
        <taxon>Metazoa</taxon>
        <taxon>Ecdysozoa</taxon>
        <taxon>Arthropoda</taxon>
        <taxon>Chelicerata</taxon>
        <taxon>Arachnida</taxon>
        <taxon>Acari</taxon>
        <taxon>Parasitiformes</taxon>
        <taxon>Ixodida</taxon>
        <taxon>Ixodoidea</taxon>
        <taxon>Ixodidae</taxon>
        <taxon>Amblyomminae</taxon>
        <taxon>Amblyomma</taxon>
    </lineage>
</organism>
<evidence type="ECO:0000256" key="1">
    <source>
        <dbReference type="ARBA" id="ARBA00012928"/>
    </source>
</evidence>
<dbReference type="GO" id="GO:0070403">
    <property type="term" value="F:NAD+ binding"/>
    <property type="evidence" value="ECO:0007669"/>
    <property type="project" value="InterPro"/>
</dbReference>
<feature type="compositionally biased region" description="Basic residues" evidence="8">
    <location>
        <begin position="304"/>
        <end position="313"/>
    </location>
</feature>
<dbReference type="PANTHER" id="PTHR11085">
    <property type="entry name" value="NAD-DEPENDENT PROTEIN DEACYLASE SIRTUIN-5, MITOCHONDRIAL-RELATED"/>
    <property type="match status" value="1"/>
</dbReference>
<dbReference type="Gene3D" id="2.20.28.200">
    <property type="match status" value="1"/>
</dbReference>
<keyword evidence="3 7" id="KW-0479">Metal-binding</keyword>
<keyword evidence="2" id="KW-0808">Transferase</keyword>
<evidence type="ECO:0000256" key="3">
    <source>
        <dbReference type="ARBA" id="ARBA00022723"/>
    </source>
</evidence>
<dbReference type="InterPro" id="IPR029035">
    <property type="entry name" value="DHS-like_NAD/FAD-binding_dom"/>
</dbReference>
<sequence>MSCDYASGLSEYADKGICGQPEQFDEASLLEDKIARLADWMLASKHIVVITGAGISTSAGIPDFRGPRGVWTLEQQGEKPQINISFDDAVPTPTHMALVALARSSKLKFLVSQNVDGLHLKSGFPLEILTDLHGNMFLDRCNQCNRQFVRSTATKSVGQKPTGEPCPVPKKNGRLCRGHLHDSILDWEHELPEDAIEAADQHCRAADLILCLGSSLQIIPCGSLPLLAKKTGGKIVVCNLQPTKIDKSANLILRAYVDDVMEKLMKRLGIPIPSYSAACDPTKGKRETPMEYPKLRLPDAKAPTPRKNKKKPIKREGTSSVEAGVRKAVKKERRSSSADATG</sequence>
<dbReference type="GO" id="GO:0000122">
    <property type="term" value="P:negative regulation of transcription by RNA polymerase II"/>
    <property type="evidence" value="ECO:0007669"/>
    <property type="project" value="TreeGrafter"/>
</dbReference>
<dbReference type="GO" id="GO:0003714">
    <property type="term" value="F:transcription corepressor activity"/>
    <property type="evidence" value="ECO:0007669"/>
    <property type="project" value="TreeGrafter"/>
</dbReference>
<evidence type="ECO:0000256" key="8">
    <source>
        <dbReference type="SAM" id="MobiDB-lite"/>
    </source>
</evidence>
<evidence type="ECO:0000313" key="10">
    <source>
        <dbReference type="EMBL" id="KAK8776119.1"/>
    </source>
</evidence>
<feature type="active site" description="Proton acceptor" evidence="7">
    <location>
        <position position="133"/>
    </location>
</feature>
<keyword evidence="4 7" id="KW-0862">Zinc</keyword>
<evidence type="ECO:0000313" key="11">
    <source>
        <dbReference type="Proteomes" id="UP001321473"/>
    </source>
</evidence>
<dbReference type="GO" id="GO:0046969">
    <property type="term" value="F:histone H3K9 deacetylase activity, NAD-dependent"/>
    <property type="evidence" value="ECO:0007669"/>
    <property type="project" value="TreeGrafter"/>
</dbReference>
<dbReference type="InterPro" id="IPR050134">
    <property type="entry name" value="NAD-dep_sirtuin_deacylases"/>
</dbReference>
<dbReference type="GO" id="GO:0005634">
    <property type="term" value="C:nucleus"/>
    <property type="evidence" value="ECO:0007669"/>
    <property type="project" value="TreeGrafter"/>
</dbReference>
<dbReference type="Proteomes" id="UP001321473">
    <property type="component" value="Unassembled WGS sequence"/>
</dbReference>
<feature type="domain" description="Deacetylase sirtuin-type" evidence="9">
    <location>
        <begin position="27"/>
        <end position="271"/>
    </location>
</feature>
<dbReference type="AlphaFoldDB" id="A0AAQ4EMY6"/>
<dbReference type="Pfam" id="PF02146">
    <property type="entry name" value="SIR2"/>
    <property type="match status" value="1"/>
</dbReference>
<comment type="similarity">
    <text evidence="6">Belongs to the sirtuin family. Class IV subfamily.</text>
</comment>
<dbReference type="InterPro" id="IPR026590">
    <property type="entry name" value="Ssirtuin_cat_dom"/>
</dbReference>
<evidence type="ECO:0000256" key="5">
    <source>
        <dbReference type="ARBA" id="ARBA00023027"/>
    </source>
</evidence>
<dbReference type="EC" id="2.3.1.286" evidence="1"/>
<evidence type="ECO:0000256" key="7">
    <source>
        <dbReference type="PROSITE-ProRule" id="PRU00236"/>
    </source>
</evidence>
<accession>A0AAQ4EMY6</accession>
<feature type="binding site" evidence="7">
    <location>
        <position position="141"/>
    </location>
    <ligand>
        <name>Zn(2+)</name>
        <dbReference type="ChEBI" id="CHEBI:29105"/>
    </ligand>
</feature>